<accession>A0A0A2W5R7</accession>
<organism evidence="1 2">
    <name type="scientific">Beauveria bassiana D1-5</name>
    <dbReference type="NCBI Taxonomy" id="1245745"/>
    <lineage>
        <taxon>Eukaryota</taxon>
        <taxon>Fungi</taxon>
        <taxon>Dikarya</taxon>
        <taxon>Ascomycota</taxon>
        <taxon>Pezizomycotina</taxon>
        <taxon>Sordariomycetes</taxon>
        <taxon>Hypocreomycetidae</taxon>
        <taxon>Hypocreales</taxon>
        <taxon>Cordycipitaceae</taxon>
        <taxon>Beauveria</taxon>
    </lineage>
</organism>
<reference evidence="1 2" key="1">
    <citation type="submission" date="2012-10" db="EMBL/GenBank/DDBJ databases">
        <title>Genome sequencing and analysis of entomopathogenic fungi Beauveria bassiana D1-5.</title>
        <authorList>
            <person name="Li Q."/>
            <person name="Wang L."/>
            <person name="Zhang Z."/>
            <person name="Wang Q."/>
            <person name="Ren J."/>
            <person name="Wang M."/>
            <person name="Xu W."/>
            <person name="Wang J."/>
            <person name="Lu Y."/>
            <person name="Du Q."/>
            <person name="Sun Z."/>
        </authorList>
    </citation>
    <scope>NUCLEOTIDE SEQUENCE [LARGE SCALE GENOMIC DNA]</scope>
    <source>
        <strain evidence="1 2">D1-5</strain>
    </source>
</reference>
<dbReference type="Proteomes" id="UP000030106">
    <property type="component" value="Unassembled WGS sequence"/>
</dbReference>
<gene>
    <name evidence="1" type="ORF">BBAD15_g6349</name>
</gene>
<evidence type="ECO:0000313" key="1">
    <source>
        <dbReference type="EMBL" id="KGQ08314.1"/>
    </source>
</evidence>
<dbReference type="HOGENOM" id="CLU_2830807_0_0_1"/>
<name>A0A0A2W5R7_BEABA</name>
<protein>
    <submittedName>
        <fullName evidence="1">Uncharacterized protein</fullName>
    </submittedName>
</protein>
<sequence>MLDSPNGVPLPRTAVIERRDLLGSGKFLDLACGTSRTSYPGDLELKMRRAGDEDEVVCSDGDEEKD</sequence>
<proteinExistence type="predicted"/>
<dbReference type="EMBL" id="ANFO01000588">
    <property type="protein sequence ID" value="KGQ08314.1"/>
    <property type="molecule type" value="Genomic_DNA"/>
</dbReference>
<comment type="caution">
    <text evidence="1">The sequence shown here is derived from an EMBL/GenBank/DDBJ whole genome shotgun (WGS) entry which is preliminary data.</text>
</comment>
<evidence type="ECO:0000313" key="2">
    <source>
        <dbReference type="Proteomes" id="UP000030106"/>
    </source>
</evidence>
<dbReference type="AlphaFoldDB" id="A0A0A2W5R7"/>